<name>A0A345UNJ7_9BACT</name>
<keyword evidence="1" id="KW-1133">Transmembrane helix</keyword>
<evidence type="ECO:0000256" key="1">
    <source>
        <dbReference type="SAM" id="Phobius"/>
    </source>
</evidence>
<keyword evidence="1" id="KW-0472">Membrane</keyword>
<evidence type="ECO:0000313" key="2">
    <source>
        <dbReference type="EMBL" id="AXJ02049.1"/>
    </source>
</evidence>
<evidence type="ECO:0000313" key="3">
    <source>
        <dbReference type="Proteomes" id="UP000254808"/>
    </source>
</evidence>
<dbReference type="KEGG" id="cprv:CYPRO_2811"/>
<reference evidence="2 3" key="1">
    <citation type="submission" date="2018-03" db="EMBL/GenBank/DDBJ databases">
        <title>Phenotypic and genomic properties of Cyclonatronum proteinivorum gen. nov., sp. nov., a haloalkaliphilic bacteroidete from soda lakes possessing Na+-translocating rhodopsin.</title>
        <authorList>
            <person name="Toshchakov S.V."/>
            <person name="Korzhenkov A."/>
            <person name="Samarov N.I."/>
            <person name="Kublanov I.V."/>
            <person name="Muntyan M.S."/>
            <person name="Sorokin D.Y."/>
        </authorList>
    </citation>
    <scope>NUCLEOTIDE SEQUENCE [LARGE SCALE GENOMIC DNA]</scope>
    <source>
        <strain evidence="2 3">Omega</strain>
    </source>
</reference>
<feature type="transmembrane region" description="Helical" evidence="1">
    <location>
        <begin position="73"/>
        <end position="93"/>
    </location>
</feature>
<protein>
    <submittedName>
        <fullName evidence="2">Uncharacterized protein</fullName>
    </submittedName>
</protein>
<dbReference type="Proteomes" id="UP000254808">
    <property type="component" value="Chromosome"/>
</dbReference>
<dbReference type="AlphaFoldDB" id="A0A345UNJ7"/>
<accession>A0A345UNJ7</accession>
<dbReference type="EMBL" id="CP027806">
    <property type="protein sequence ID" value="AXJ02049.1"/>
    <property type="molecule type" value="Genomic_DNA"/>
</dbReference>
<sequence>MLTEEAKKALYYARPFITAADYDNVKEGNHAAAANRIKKRSWLMLLITVLVSTIFLMNSIFRLFEYIETERGAALTAVLLWGLVALVCLIYGFRHFSRLSRTSRWLKEKQAT</sequence>
<gene>
    <name evidence="2" type="ORF">CYPRO_2811</name>
</gene>
<keyword evidence="3" id="KW-1185">Reference proteome</keyword>
<feature type="transmembrane region" description="Helical" evidence="1">
    <location>
        <begin position="42"/>
        <end position="61"/>
    </location>
</feature>
<proteinExistence type="predicted"/>
<dbReference type="RefSeq" id="WP_114985183.1">
    <property type="nucleotide sequence ID" value="NZ_CP027806.1"/>
</dbReference>
<organism evidence="2 3">
    <name type="scientific">Cyclonatronum proteinivorum</name>
    <dbReference type="NCBI Taxonomy" id="1457365"/>
    <lineage>
        <taxon>Bacteria</taxon>
        <taxon>Pseudomonadati</taxon>
        <taxon>Balneolota</taxon>
        <taxon>Balneolia</taxon>
        <taxon>Balneolales</taxon>
        <taxon>Cyclonatronaceae</taxon>
        <taxon>Cyclonatronum</taxon>
    </lineage>
</organism>
<keyword evidence="1" id="KW-0812">Transmembrane</keyword>